<organism evidence="5 7">
    <name type="scientific">Butyricimonas paravirosa</name>
    <dbReference type="NCBI Taxonomy" id="1472417"/>
    <lineage>
        <taxon>Bacteria</taxon>
        <taxon>Pseudomonadati</taxon>
        <taxon>Bacteroidota</taxon>
        <taxon>Bacteroidia</taxon>
        <taxon>Bacteroidales</taxon>
        <taxon>Odoribacteraceae</taxon>
        <taxon>Butyricimonas</taxon>
    </lineage>
</organism>
<dbReference type="InterPro" id="IPR032675">
    <property type="entry name" value="LRR_dom_sf"/>
</dbReference>
<dbReference type="EMBL" id="CP043839">
    <property type="protein sequence ID" value="WOF13379.1"/>
    <property type="molecule type" value="Genomic_DNA"/>
</dbReference>
<reference evidence="6 8" key="1">
    <citation type="submission" date="2019-09" db="EMBL/GenBank/DDBJ databases">
        <title>Butyricimonas paravirosa DSM 105722 (=214-4 = JCM 18677 = CCUG 65563).</title>
        <authorList>
            <person name="Le Roy T."/>
            <person name="Cani P.D."/>
        </authorList>
    </citation>
    <scope>NUCLEOTIDE SEQUENCE [LARGE SCALE GENOMIC DNA]</scope>
    <source>
        <strain evidence="6 8">DSM 105722</strain>
    </source>
</reference>
<keyword evidence="8" id="KW-1185">Reference proteome</keyword>
<keyword evidence="3" id="KW-0325">Glycoprotein</keyword>
<dbReference type="InterPro" id="IPR051648">
    <property type="entry name" value="CWI-Assembly_Regulator"/>
</dbReference>
<dbReference type="GeneID" id="86892504"/>
<dbReference type="SUPFAM" id="SSF52058">
    <property type="entry name" value="L domain-like"/>
    <property type="match status" value="1"/>
</dbReference>
<evidence type="ECO:0000256" key="4">
    <source>
        <dbReference type="SAM" id="SignalP"/>
    </source>
</evidence>
<comment type="subcellular location">
    <subcellularLocation>
        <location evidence="1">Cell envelope</location>
    </subcellularLocation>
</comment>
<dbReference type="Proteomes" id="UP000576368">
    <property type="component" value="Unassembled WGS sequence"/>
</dbReference>
<proteinExistence type="predicted"/>
<evidence type="ECO:0000313" key="5">
    <source>
        <dbReference type="EMBL" id="NJC17667.1"/>
    </source>
</evidence>
<feature type="chain" id="PRO_5030585240" description="Receptor L-domain domain-containing protein" evidence="4">
    <location>
        <begin position="23"/>
        <end position="695"/>
    </location>
</feature>
<dbReference type="Gene3D" id="3.80.10.10">
    <property type="entry name" value="Ribonuclease Inhibitor"/>
    <property type="match status" value="1"/>
</dbReference>
<accession>A0A7X6BJI2</accession>
<evidence type="ECO:0000256" key="2">
    <source>
        <dbReference type="ARBA" id="ARBA00022729"/>
    </source>
</evidence>
<dbReference type="PANTHER" id="PTHR31018:SF3">
    <property type="entry name" value="RECEPTOR PROTEIN-TYROSINE KINASE"/>
    <property type="match status" value="1"/>
</dbReference>
<protein>
    <recommendedName>
        <fullName evidence="9">Receptor L-domain domain-containing protein</fullName>
    </recommendedName>
</protein>
<name>A0A7X6BJI2_9BACT</name>
<gene>
    <name evidence="6" type="ORF">F1644_14395</name>
    <name evidence="5" type="ORF">GGR15_001282</name>
</gene>
<evidence type="ECO:0000256" key="3">
    <source>
        <dbReference type="ARBA" id="ARBA00023180"/>
    </source>
</evidence>
<feature type="signal peptide" evidence="4">
    <location>
        <begin position="1"/>
        <end position="22"/>
    </location>
</feature>
<dbReference type="Proteomes" id="UP001302374">
    <property type="component" value="Chromosome"/>
</dbReference>
<evidence type="ECO:0000313" key="6">
    <source>
        <dbReference type="EMBL" id="WOF13379.1"/>
    </source>
</evidence>
<keyword evidence="2 4" id="KW-0732">Signal</keyword>
<evidence type="ECO:0008006" key="9">
    <source>
        <dbReference type="Google" id="ProtNLM"/>
    </source>
</evidence>
<dbReference type="GO" id="GO:0030313">
    <property type="term" value="C:cell envelope"/>
    <property type="evidence" value="ECO:0007669"/>
    <property type="project" value="UniProtKB-SubCell"/>
</dbReference>
<evidence type="ECO:0000313" key="8">
    <source>
        <dbReference type="Proteomes" id="UP001302374"/>
    </source>
</evidence>
<dbReference type="PROSITE" id="PS51257">
    <property type="entry name" value="PROKAR_LIPOPROTEIN"/>
    <property type="match status" value="1"/>
</dbReference>
<evidence type="ECO:0000313" key="7">
    <source>
        <dbReference type="Proteomes" id="UP000576368"/>
    </source>
</evidence>
<dbReference type="PANTHER" id="PTHR31018">
    <property type="entry name" value="SPORULATION-SPECIFIC PROTEIN-RELATED"/>
    <property type="match status" value="1"/>
</dbReference>
<evidence type="ECO:0000256" key="1">
    <source>
        <dbReference type="ARBA" id="ARBA00004196"/>
    </source>
</evidence>
<reference evidence="5 7" key="2">
    <citation type="submission" date="2020-03" db="EMBL/GenBank/DDBJ databases">
        <title>Genomic Encyclopedia of Type Strains, Phase IV (KMG-IV): sequencing the most valuable type-strain genomes for metagenomic binning, comparative biology and taxonomic classification.</title>
        <authorList>
            <person name="Goeker M."/>
        </authorList>
    </citation>
    <scope>NUCLEOTIDE SEQUENCE [LARGE SCALE GENOMIC DNA]</scope>
    <source>
        <strain evidence="5 7">DSM 105722</strain>
    </source>
</reference>
<sequence length="695" mass="74273">MKKQNILTIYALLLACFLGVWGCDDDNDPFTGTDNYVVSFRLTQNGEVLKAALTGDSIILQAPVGVSLAGASAEVILSENARIMPSPDSIANWNEEALFEVTSASGVGRVYHYFVVRESVPVEGSVTLATQEEVDAFGESGVTEVGGNLIIGRSGSEEVITSLLPLNKLVRVGHDLKITEAYTGIDLMGLENLEEVGSLLITAKGNIDQIYLPALKKVGLDLTVQNNLAQEFVCPLLEEVGRNFTLAGTVRKLDVGSLKTVDGDMAISGFAMDRVSFPRITRVGGTLTVGLADSYTVDFPALEKCNALNVKPTTGSAVFSVMNALNMPLLKEIPGALSIGSCKLVETNFPVLESVGSLALDGSDIRVIRFPALKTIVGNCTLNELQYVNNLDGFEVLATVGGSFTITNLATLKNVRLPATLGEFSELKLTDLEGLETLDISAVKVQTLTLEGSTLTKVSLVGGEVFPGILKLVCSSTKVETRFPPVSGIKEVSGIDLSGAKTLAECEITSIRKVNGDFTTGTSMAYLNSCKKFVLADLEEVTGNFTLSKMPAVEEVNIPKLQKVGGNVEIFPFSTTCTVLDVPALESVGGKMTIYSWASYVPFTELSFGSIKSIGSTLTIMVTPPLPMYANNDITNMDGFATLESVKEVTINFQSALTSYAGFKKAIDTIEKFTTRSNGYTVTLDDLKAGKWTKE</sequence>
<dbReference type="AlphaFoldDB" id="A0A7X6BJI2"/>
<dbReference type="RefSeq" id="WP_118303380.1">
    <property type="nucleotide sequence ID" value="NZ_BMPA01000004.1"/>
</dbReference>
<dbReference type="EMBL" id="JAATLI010000004">
    <property type="protein sequence ID" value="NJC17667.1"/>
    <property type="molecule type" value="Genomic_DNA"/>
</dbReference>